<keyword evidence="2" id="KW-1185">Reference proteome</keyword>
<accession>A0A250ISC1</accession>
<dbReference type="AlphaFoldDB" id="A0A250ISC1"/>
<dbReference type="EMBL" id="CP022163">
    <property type="protein sequence ID" value="ATB34087.1"/>
    <property type="molecule type" value="Genomic_DNA"/>
</dbReference>
<evidence type="ECO:0000313" key="2">
    <source>
        <dbReference type="Proteomes" id="UP000217289"/>
    </source>
</evidence>
<organism evidence="1 2">
    <name type="scientific">Melittangium boletus DSM 14713</name>
    <dbReference type="NCBI Taxonomy" id="1294270"/>
    <lineage>
        <taxon>Bacteria</taxon>
        <taxon>Pseudomonadati</taxon>
        <taxon>Myxococcota</taxon>
        <taxon>Myxococcia</taxon>
        <taxon>Myxococcales</taxon>
        <taxon>Cystobacterineae</taxon>
        <taxon>Archangiaceae</taxon>
        <taxon>Melittangium</taxon>
    </lineage>
</organism>
<evidence type="ECO:0000313" key="1">
    <source>
        <dbReference type="EMBL" id="ATB34087.1"/>
    </source>
</evidence>
<dbReference type="Proteomes" id="UP000217289">
    <property type="component" value="Chromosome"/>
</dbReference>
<dbReference type="KEGG" id="mbd:MEBOL_007588"/>
<reference evidence="1 2" key="1">
    <citation type="submission" date="2017-06" db="EMBL/GenBank/DDBJ databases">
        <authorList>
            <person name="Kim H.J."/>
            <person name="Triplett B.A."/>
        </authorList>
    </citation>
    <scope>NUCLEOTIDE SEQUENCE [LARGE SCALE GENOMIC DNA]</scope>
    <source>
        <strain evidence="1 2">DSM 14713</strain>
    </source>
</reference>
<name>A0A250ISC1_9BACT</name>
<protein>
    <submittedName>
        <fullName evidence="1">Uncharacterized protein</fullName>
    </submittedName>
</protein>
<proteinExistence type="predicted"/>
<sequence>MSKVTVSRRISGFMSRALASATVIRNSSLDPVVTREAGA</sequence>
<gene>
    <name evidence="1" type="ORF">MEBOL_007588</name>
</gene>